<accession>A0A326RTM0</accession>
<proteinExistence type="predicted"/>
<protein>
    <submittedName>
        <fullName evidence="1">Uncharacterized protein</fullName>
    </submittedName>
</protein>
<evidence type="ECO:0000313" key="2">
    <source>
        <dbReference type="Proteomes" id="UP000248917"/>
    </source>
</evidence>
<name>A0A326RTM0_9BACT</name>
<dbReference type="EMBL" id="QKTX01000004">
    <property type="protein sequence ID" value="PZV84561.1"/>
    <property type="molecule type" value="Genomic_DNA"/>
</dbReference>
<comment type="caution">
    <text evidence="1">The sequence shown here is derived from an EMBL/GenBank/DDBJ whole genome shotgun (WGS) entry which is preliminary data.</text>
</comment>
<organism evidence="1 2">
    <name type="scientific">Algoriphagus aquaeductus</name>
    <dbReference type="NCBI Taxonomy" id="475299"/>
    <lineage>
        <taxon>Bacteria</taxon>
        <taxon>Pseudomonadati</taxon>
        <taxon>Bacteroidota</taxon>
        <taxon>Cytophagia</taxon>
        <taxon>Cytophagales</taxon>
        <taxon>Cyclobacteriaceae</taxon>
        <taxon>Algoriphagus</taxon>
    </lineage>
</organism>
<keyword evidence="2" id="KW-1185">Reference proteome</keyword>
<reference evidence="1 2" key="1">
    <citation type="submission" date="2018-06" db="EMBL/GenBank/DDBJ databases">
        <title>Genomic Encyclopedia of Archaeal and Bacterial Type Strains, Phase II (KMG-II): from individual species to whole genera.</title>
        <authorList>
            <person name="Goeker M."/>
        </authorList>
    </citation>
    <scope>NUCLEOTIDE SEQUENCE [LARGE SCALE GENOMIC DNA]</scope>
    <source>
        <strain evidence="1 2">T4</strain>
    </source>
</reference>
<evidence type="ECO:0000313" key="1">
    <source>
        <dbReference type="EMBL" id="PZV84561.1"/>
    </source>
</evidence>
<sequence>MLVGSSLHLGGGEFRLFNLKFYTQKGPIVIFLQSGIELMNAALFLKLQ</sequence>
<gene>
    <name evidence="1" type="ORF">CLV31_104212</name>
</gene>
<dbReference type="AlphaFoldDB" id="A0A326RTM0"/>
<dbReference type="Proteomes" id="UP000248917">
    <property type="component" value="Unassembled WGS sequence"/>
</dbReference>